<dbReference type="EMBL" id="FNRI01000003">
    <property type="protein sequence ID" value="SEA38957.1"/>
    <property type="molecule type" value="Genomic_DNA"/>
</dbReference>
<feature type="transmembrane region" description="Helical" evidence="1">
    <location>
        <begin position="531"/>
        <end position="554"/>
    </location>
</feature>
<evidence type="ECO:0000313" key="3">
    <source>
        <dbReference type="Proteomes" id="UP000183253"/>
    </source>
</evidence>
<dbReference type="OrthoDB" id="9798415at2"/>
<dbReference type="GO" id="GO:0042910">
    <property type="term" value="F:xenobiotic transmembrane transporter activity"/>
    <property type="evidence" value="ECO:0007669"/>
    <property type="project" value="TreeGrafter"/>
</dbReference>
<dbReference type="Gene3D" id="3.30.70.1430">
    <property type="entry name" value="Multidrug efflux transporter AcrB pore domain"/>
    <property type="match status" value="2"/>
</dbReference>
<dbReference type="Proteomes" id="UP000183253">
    <property type="component" value="Unassembled WGS sequence"/>
</dbReference>
<feature type="transmembrane region" description="Helical" evidence="1">
    <location>
        <begin position="430"/>
        <end position="451"/>
    </location>
</feature>
<dbReference type="PRINTS" id="PR00702">
    <property type="entry name" value="ACRIFLAVINRP"/>
</dbReference>
<feature type="transmembrane region" description="Helical" evidence="1">
    <location>
        <begin position="871"/>
        <end position="888"/>
    </location>
</feature>
<gene>
    <name evidence="2" type="ORF">SAMN05444145_103111</name>
</gene>
<feature type="transmembrane region" description="Helical" evidence="1">
    <location>
        <begin position="997"/>
        <end position="1021"/>
    </location>
</feature>
<feature type="transmembrane region" description="Helical" evidence="1">
    <location>
        <begin position="925"/>
        <end position="946"/>
    </location>
</feature>
<reference evidence="2 3" key="1">
    <citation type="submission" date="2016-10" db="EMBL/GenBank/DDBJ databases">
        <authorList>
            <person name="de Groot N.N."/>
        </authorList>
    </citation>
    <scope>NUCLEOTIDE SEQUENCE [LARGE SCALE GENOMIC DNA]</scope>
    <source>
        <strain evidence="2 3">DSM 25383</strain>
    </source>
</reference>
<feature type="transmembrane region" description="Helical" evidence="1">
    <location>
        <begin position="360"/>
        <end position="379"/>
    </location>
</feature>
<dbReference type="PANTHER" id="PTHR32063">
    <property type="match status" value="1"/>
</dbReference>
<evidence type="ECO:0000313" key="2">
    <source>
        <dbReference type="EMBL" id="SEA38957.1"/>
    </source>
</evidence>
<dbReference type="AlphaFoldDB" id="A0A1H4AT55"/>
<feature type="transmembrane region" description="Helical" evidence="1">
    <location>
        <begin position="895"/>
        <end position="913"/>
    </location>
</feature>
<dbReference type="Gene3D" id="3.30.70.1440">
    <property type="entry name" value="Multidrug efflux transporter AcrB pore domain"/>
    <property type="match status" value="1"/>
</dbReference>
<keyword evidence="1" id="KW-1133">Transmembrane helix</keyword>
<dbReference type="PANTHER" id="PTHR32063:SF33">
    <property type="entry name" value="RND SUPERFAMILY EFFLUX PUMP PERMEASE COMPONENT"/>
    <property type="match status" value="1"/>
</dbReference>
<dbReference type="InterPro" id="IPR001036">
    <property type="entry name" value="Acrflvin-R"/>
</dbReference>
<protein>
    <submittedName>
        <fullName evidence="2">Multidrug efflux pump subunit AcrB</fullName>
    </submittedName>
</protein>
<keyword evidence="3" id="KW-1185">Reference proteome</keyword>
<dbReference type="GO" id="GO:0005886">
    <property type="term" value="C:plasma membrane"/>
    <property type="evidence" value="ECO:0007669"/>
    <property type="project" value="TreeGrafter"/>
</dbReference>
<dbReference type="STRING" id="1033731.SAMN05444145_103111"/>
<dbReference type="Gene3D" id="3.30.70.1320">
    <property type="entry name" value="Multidrug efflux transporter AcrB pore domain like"/>
    <property type="match status" value="1"/>
</dbReference>
<dbReference type="Gene3D" id="1.20.1640.10">
    <property type="entry name" value="Multidrug efflux transporter AcrB transmembrane domain"/>
    <property type="match status" value="2"/>
</dbReference>
<organism evidence="2 3">
    <name type="scientific">Alistipes timonensis JC136</name>
    <dbReference type="NCBI Taxonomy" id="1033731"/>
    <lineage>
        <taxon>Bacteria</taxon>
        <taxon>Pseudomonadati</taxon>
        <taxon>Bacteroidota</taxon>
        <taxon>Bacteroidia</taxon>
        <taxon>Bacteroidales</taxon>
        <taxon>Rikenellaceae</taxon>
        <taxon>Alistipes</taxon>
    </lineage>
</organism>
<dbReference type="SUPFAM" id="SSF82866">
    <property type="entry name" value="Multidrug efflux transporter AcrB transmembrane domain"/>
    <property type="match status" value="2"/>
</dbReference>
<feature type="transmembrane region" description="Helical" evidence="1">
    <location>
        <begin position="457"/>
        <end position="474"/>
    </location>
</feature>
<feature type="transmembrane region" description="Helical" evidence="1">
    <location>
        <begin position="333"/>
        <end position="353"/>
    </location>
</feature>
<name>A0A1H4AT55_9BACT</name>
<dbReference type="SUPFAM" id="SSF82714">
    <property type="entry name" value="Multidrug efflux transporter AcrB TolC docking domain, DN and DC subdomains"/>
    <property type="match status" value="2"/>
</dbReference>
<evidence type="ECO:0000256" key="1">
    <source>
        <dbReference type="SAM" id="Phobius"/>
    </source>
</evidence>
<keyword evidence="1" id="KW-0812">Transmembrane</keyword>
<dbReference type="Pfam" id="PF00873">
    <property type="entry name" value="ACR_tran"/>
    <property type="match status" value="1"/>
</dbReference>
<sequence length="1059" mass="118465">MRKVITAFVRYPFYAQALVFLTLVFGIAALFSIRKASFPITESRLITVSVTYQGATPKEMEEGVTTLVENALRGVVGVKEISSKSMENQSLVSILIRTDYDVDVVLNDIKNAIDKISNFPAGAENPVITKTKTTSLSGFLALTQTRGPEDIMLLKRTAQRIEDDFLGSGLISQVTLIGYPTRMEMSVEVREEVLQRYGMSFSEIKNAIAANNLDIYGGKIKNPREEIKINSRYRSVSAADVERIVVRANANGDLIRVGDVADVRMIFEDIPTASYVDGERNVMFRIDNLATEDLERISAYLHDYIREFNERGNGYRLEFMHDFLETLRGQLNILYSNGLAGMLLVVLCLSLFLSFRLSVWVAWGIPMAFLSMFVVAVLMGLTMNFISVFGMILIVGILVDDGIVISENIYTRFQQGLPARKAAVEGTMEVLPAVLVSVLTTLVAFLPILFIQGNLEMMYEMAVVVIVCLLFSLLESMFMLPAHCASAKVLAPPSATSFYGRIRSGFDRGMRSLCERVYLPFVRWALGHRSVVLSSLAACFLLTAGLIGGGRIGFTILPSMNEDSFNIELAMKPGTNYDQLTAELKRIESVVWRVDSMLMERYREPSFIKLINMRTGTAFSGSETGSHAGSVVVFLRRLDQSEIGTDEIKACISKELGTVPSAYKFAIGAGHRFGAQVSISLFGYDMETLERASSEFQARLRELDALYNVIDNAQLGGQEVRVRLKPVAYSLGLTQQQVMGQVREAFYGSLAQRLQEGKDEVWFYVRYPDTDRRTMGDLVKMMIRTSNGVYPLGELCDLDLGRSVLSINHYNGRKEIRVDAYMEDASASVIPVMEEIEQHILPEILARYPDITYMQQGQMKDMRDEMQTIKGFYMIALFVIVMILVIYLRSTLQMSLVVLMIPVGCMSAIWGHWIEGVPLSMMTIWGMVALSGTIINDAVVFISRYNDCLKLSMKVDEAIVEAARSRFRPIILTSLTTTAGLFPLIREGSSDARFVLPMAITLGYGILFGTFFILTCFPVLIKMANRFKLFFLRLRHPDATPESAETAVKDMARNTDFNE</sequence>
<dbReference type="SUPFAM" id="SSF82693">
    <property type="entry name" value="Multidrug efflux transporter AcrB pore domain, PN1, PN2, PC1 and PC2 subdomains"/>
    <property type="match status" value="1"/>
</dbReference>
<dbReference type="Gene3D" id="3.30.2090.10">
    <property type="entry name" value="Multidrug efflux transporter AcrB TolC docking domain, DN and DC subdomains"/>
    <property type="match status" value="2"/>
</dbReference>
<proteinExistence type="predicted"/>
<keyword evidence="1" id="KW-0472">Membrane</keyword>
<accession>A0A1H4AT55</accession>
<dbReference type="InterPro" id="IPR027463">
    <property type="entry name" value="AcrB_DN_DC_subdom"/>
</dbReference>
<feature type="transmembrane region" description="Helical" evidence="1">
    <location>
        <begin position="967"/>
        <end position="985"/>
    </location>
</feature>
<feature type="transmembrane region" description="Helical" evidence="1">
    <location>
        <begin position="12"/>
        <end position="33"/>
    </location>
</feature>
<feature type="transmembrane region" description="Helical" evidence="1">
    <location>
        <begin position="385"/>
        <end position="410"/>
    </location>
</feature>
<dbReference type="RefSeq" id="WP_010261440.1">
    <property type="nucleotide sequence ID" value="NZ_CAEG01000010.1"/>
</dbReference>